<protein>
    <recommendedName>
        <fullName evidence="2">TerD domain-containing protein</fullName>
    </recommendedName>
</protein>
<dbReference type="Proteomes" id="UP000034006">
    <property type="component" value="Unassembled WGS sequence"/>
</dbReference>
<reference evidence="3 4" key="1">
    <citation type="journal article" date="2015" name="Nature">
        <title>rRNA introns, odd ribosomes, and small enigmatic genomes across a large radiation of phyla.</title>
        <authorList>
            <person name="Brown C.T."/>
            <person name="Hug L.A."/>
            <person name="Thomas B.C."/>
            <person name="Sharon I."/>
            <person name="Castelle C.J."/>
            <person name="Singh A."/>
            <person name="Wilkins M.J."/>
            <person name="Williams K.H."/>
            <person name="Banfield J.F."/>
        </authorList>
    </citation>
    <scope>NUCLEOTIDE SEQUENCE [LARGE SCALE GENOMIC DNA]</scope>
</reference>
<organism evidence="3 4">
    <name type="scientific">Candidatus Collierbacteria bacterium GW2011_GWB2_44_22</name>
    <dbReference type="NCBI Taxonomy" id="1618387"/>
    <lineage>
        <taxon>Bacteria</taxon>
        <taxon>Candidatus Collieribacteriota</taxon>
    </lineage>
</organism>
<accession>A0A0G1KW67</accession>
<dbReference type="Gene3D" id="2.60.60.30">
    <property type="entry name" value="sav2460 like domains"/>
    <property type="match status" value="1"/>
</dbReference>
<dbReference type="AlphaFoldDB" id="A0A0G1KW67"/>
<evidence type="ECO:0000313" key="4">
    <source>
        <dbReference type="Proteomes" id="UP000034006"/>
    </source>
</evidence>
<proteinExistence type="inferred from homology"/>
<dbReference type="InterPro" id="IPR051324">
    <property type="entry name" value="Stress/Tellurium_Resist"/>
</dbReference>
<dbReference type="Pfam" id="PF02342">
    <property type="entry name" value="TerD"/>
    <property type="match status" value="1"/>
</dbReference>
<dbReference type="STRING" id="1618387.UW44_C0004G0044"/>
<evidence type="ECO:0000259" key="2">
    <source>
        <dbReference type="Pfam" id="PF02342"/>
    </source>
</evidence>
<comment type="caution">
    <text evidence="3">The sequence shown here is derived from an EMBL/GenBank/DDBJ whole genome shotgun (WGS) entry which is preliminary data.</text>
</comment>
<comment type="similarity">
    <text evidence="1">Belongs to the CAPAB/TerDEXZ family.</text>
</comment>
<dbReference type="PANTHER" id="PTHR32097">
    <property type="entry name" value="CAMP-BINDING PROTEIN 1-RELATED"/>
    <property type="match status" value="1"/>
</dbReference>
<evidence type="ECO:0000313" key="3">
    <source>
        <dbReference type="EMBL" id="KKT52139.1"/>
    </source>
</evidence>
<feature type="domain" description="TerD" evidence="2">
    <location>
        <begin position="86"/>
        <end position="196"/>
    </location>
</feature>
<dbReference type="PANTHER" id="PTHR32097:SF4">
    <property type="entry name" value="GENERAL STRESS PROTEIN 16U"/>
    <property type="match status" value="1"/>
</dbReference>
<dbReference type="InterPro" id="IPR003325">
    <property type="entry name" value="TerD"/>
</dbReference>
<gene>
    <name evidence="3" type="ORF">UW44_C0004G0044</name>
</gene>
<name>A0A0G1KW67_9BACT</name>
<sequence length="223" mass="24272">MPALLPKGVAMPVKHQTVKMRIKWDAAGDVDGFIFGTDKDGKTVLFPACGHPLEAQNGGKAPAISGYFIAAKKGGVYPNDFGCANNPFNWVVPAEDARDGTAAGWDEESVIFLDKVPPEIARLDVVVAIYPQQEDGTPNPLTFAQVENVAVELADENDKTIVAANAEFTNPAMWGLQGIWFCSLTRTATAWEFKNVMFADAAKFGYYNDFQDMVRATIPDHNV</sequence>
<dbReference type="EMBL" id="LCIH01000004">
    <property type="protein sequence ID" value="KKT52139.1"/>
    <property type="molecule type" value="Genomic_DNA"/>
</dbReference>
<evidence type="ECO:0000256" key="1">
    <source>
        <dbReference type="ARBA" id="ARBA00008775"/>
    </source>
</evidence>